<sequence length="124" mass="13414">MVVDGFFVAGTVVCLVSTVLCVGAAILRQPPNDVTILAVAAVELFLLVYLVAGIIRQAGGDPVAGEVWEFWGYLLTALLIPVGAFWWAILERSRWSNLVLGAVGATIFVMLFRMEQIWHGVVPA</sequence>
<evidence type="ECO:0008006" key="4">
    <source>
        <dbReference type="Google" id="ProtNLM"/>
    </source>
</evidence>
<keyword evidence="3" id="KW-1185">Reference proteome</keyword>
<protein>
    <recommendedName>
        <fullName evidence="4">Integral membrane protein</fullName>
    </recommendedName>
</protein>
<dbReference type="RefSeq" id="WP_090585314.1">
    <property type="nucleotide sequence ID" value="NZ_FNDT01000004.1"/>
</dbReference>
<reference evidence="2 3" key="1">
    <citation type="submission" date="2016-10" db="EMBL/GenBank/DDBJ databases">
        <authorList>
            <person name="de Groot N.N."/>
        </authorList>
    </citation>
    <scope>NUCLEOTIDE SEQUENCE [LARGE SCALE GENOMIC DNA]</scope>
    <source>
        <strain evidence="2 3">NP_1H</strain>
    </source>
</reference>
<evidence type="ECO:0000313" key="3">
    <source>
        <dbReference type="Proteomes" id="UP000199258"/>
    </source>
</evidence>
<organism evidence="2 3">
    <name type="scientific">Arthrobacter subterraneus</name>
    <dbReference type="NCBI Taxonomy" id="335973"/>
    <lineage>
        <taxon>Bacteria</taxon>
        <taxon>Bacillati</taxon>
        <taxon>Actinomycetota</taxon>
        <taxon>Actinomycetes</taxon>
        <taxon>Micrococcales</taxon>
        <taxon>Micrococcaceae</taxon>
        <taxon>Arthrobacter</taxon>
    </lineage>
</organism>
<dbReference type="EMBL" id="FNDT01000004">
    <property type="protein sequence ID" value="SDH92403.1"/>
    <property type="molecule type" value="Genomic_DNA"/>
</dbReference>
<dbReference type="AlphaFoldDB" id="A0A1G8GDF0"/>
<gene>
    <name evidence="2" type="ORF">SAMN04488693_10473</name>
</gene>
<evidence type="ECO:0000313" key="2">
    <source>
        <dbReference type="EMBL" id="SDH92403.1"/>
    </source>
</evidence>
<feature type="transmembrane region" description="Helical" evidence="1">
    <location>
        <begin position="34"/>
        <end position="55"/>
    </location>
</feature>
<evidence type="ECO:0000256" key="1">
    <source>
        <dbReference type="SAM" id="Phobius"/>
    </source>
</evidence>
<dbReference type="Proteomes" id="UP000199258">
    <property type="component" value="Unassembled WGS sequence"/>
</dbReference>
<keyword evidence="1" id="KW-0812">Transmembrane</keyword>
<dbReference type="OrthoDB" id="5197832at2"/>
<name>A0A1G8GDF0_9MICC</name>
<keyword evidence="1" id="KW-1133">Transmembrane helix</keyword>
<accession>A0A1G8GDF0</accession>
<proteinExistence type="predicted"/>
<keyword evidence="1" id="KW-0472">Membrane</keyword>
<feature type="transmembrane region" description="Helical" evidence="1">
    <location>
        <begin position="70"/>
        <end position="90"/>
    </location>
</feature>
<dbReference type="STRING" id="335973.SAMN04488693_10473"/>
<feature type="transmembrane region" description="Helical" evidence="1">
    <location>
        <begin position="97"/>
        <end position="114"/>
    </location>
</feature>
<feature type="transmembrane region" description="Helical" evidence="1">
    <location>
        <begin position="6"/>
        <end position="27"/>
    </location>
</feature>